<dbReference type="STRING" id="324602.Caur_0323"/>
<dbReference type="InterPro" id="IPR027417">
    <property type="entry name" value="P-loop_NTPase"/>
</dbReference>
<dbReference type="Pfam" id="PF00005">
    <property type="entry name" value="ABC_tran"/>
    <property type="match status" value="1"/>
</dbReference>
<dbReference type="InterPro" id="IPR003593">
    <property type="entry name" value="AAA+_ATPase"/>
</dbReference>
<protein>
    <recommendedName>
        <fullName evidence="9">ABC-type quaternary amine transporter</fullName>
        <ecNumber evidence="9">7.6.2.9</ecNumber>
    </recommendedName>
</protein>
<dbReference type="InterPro" id="IPR008995">
    <property type="entry name" value="Mo/tungstate-bd_C_term_dom"/>
</dbReference>
<keyword evidence="3" id="KW-0410">Iron transport</keyword>
<dbReference type="GO" id="GO:1902358">
    <property type="term" value="P:sulfate transmembrane transport"/>
    <property type="evidence" value="ECO:0000318"/>
    <property type="project" value="GO_Central"/>
</dbReference>
<keyword evidence="5" id="KW-0067">ATP-binding</keyword>
<evidence type="ECO:0000256" key="1">
    <source>
        <dbReference type="ARBA" id="ARBA00022448"/>
    </source>
</evidence>
<dbReference type="InterPro" id="IPR050093">
    <property type="entry name" value="ABC_SmlMolc_Importer"/>
</dbReference>
<dbReference type="GO" id="GO:0005524">
    <property type="term" value="F:ATP binding"/>
    <property type="evidence" value="ECO:0007669"/>
    <property type="project" value="UniProtKB-KW"/>
</dbReference>
<dbReference type="HOGENOM" id="CLU_000604_1_1_0"/>
<dbReference type="PANTHER" id="PTHR42781">
    <property type="entry name" value="SPERMIDINE/PUTRESCINE IMPORT ATP-BINDING PROTEIN POTA"/>
    <property type="match status" value="1"/>
</dbReference>
<keyword evidence="7" id="KW-0406">Ion transport</keyword>
<organism evidence="11 12">
    <name type="scientific">Chloroflexus aurantiacus (strain ATCC 29366 / DSM 635 / J-10-fl)</name>
    <dbReference type="NCBI Taxonomy" id="324602"/>
    <lineage>
        <taxon>Bacteria</taxon>
        <taxon>Bacillati</taxon>
        <taxon>Chloroflexota</taxon>
        <taxon>Chloroflexia</taxon>
        <taxon>Chloroflexales</taxon>
        <taxon>Chloroflexineae</taxon>
        <taxon>Chloroflexaceae</taxon>
        <taxon>Chloroflexus</taxon>
    </lineage>
</organism>
<evidence type="ECO:0000256" key="9">
    <source>
        <dbReference type="ARBA" id="ARBA00066388"/>
    </source>
</evidence>
<evidence type="ECO:0000259" key="10">
    <source>
        <dbReference type="PROSITE" id="PS50893"/>
    </source>
</evidence>
<evidence type="ECO:0000313" key="12">
    <source>
        <dbReference type="Proteomes" id="UP000002008"/>
    </source>
</evidence>
<dbReference type="Pfam" id="PF08402">
    <property type="entry name" value="TOBE_2"/>
    <property type="match status" value="1"/>
</dbReference>
<evidence type="ECO:0000313" key="11">
    <source>
        <dbReference type="EMBL" id="ABY33574.1"/>
    </source>
</evidence>
<dbReference type="CDD" id="cd03259">
    <property type="entry name" value="ABC_Carb_Solutes_like"/>
    <property type="match status" value="1"/>
</dbReference>
<dbReference type="KEGG" id="cau:Caur_0323"/>
<dbReference type="RefSeq" id="WP_012256230.1">
    <property type="nucleotide sequence ID" value="NC_010175.1"/>
</dbReference>
<accession>A9WD05</accession>
<feature type="domain" description="ABC transporter" evidence="10">
    <location>
        <begin position="9"/>
        <end position="241"/>
    </location>
</feature>
<dbReference type="GO" id="GO:0015418">
    <property type="term" value="F:ABC-type quaternary ammonium compound transporting activity"/>
    <property type="evidence" value="ECO:0007669"/>
    <property type="project" value="UniProtKB-EC"/>
</dbReference>
<keyword evidence="8" id="KW-0472">Membrane</keyword>
<keyword evidence="6" id="KW-0408">Iron</keyword>
<dbReference type="SMART" id="SM00382">
    <property type="entry name" value="AAA"/>
    <property type="match status" value="1"/>
</dbReference>
<dbReference type="SUPFAM" id="SSF52540">
    <property type="entry name" value="P-loop containing nucleoside triphosphate hydrolases"/>
    <property type="match status" value="1"/>
</dbReference>
<keyword evidence="12" id="KW-1185">Reference proteome</keyword>
<dbReference type="GO" id="GO:0043190">
    <property type="term" value="C:ATP-binding cassette (ABC) transporter complex"/>
    <property type="evidence" value="ECO:0007669"/>
    <property type="project" value="InterPro"/>
</dbReference>
<dbReference type="InterPro" id="IPR017871">
    <property type="entry name" value="ABC_transporter-like_CS"/>
</dbReference>
<dbReference type="GO" id="GO:0015408">
    <property type="term" value="F:ABC-type ferric iron transporter activity"/>
    <property type="evidence" value="ECO:0007669"/>
    <property type="project" value="InterPro"/>
</dbReference>
<evidence type="ECO:0000256" key="7">
    <source>
        <dbReference type="ARBA" id="ARBA00023065"/>
    </source>
</evidence>
<evidence type="ECO:0000256" key="4">
    <source>
        <dbReference type="ARBA" id="ARBA00022741"/>
    </source>
</evidence>
<reference evidence="12" key="1">
    <citation type="journal article" date="2011" name="BMC Genomics">
        <title>Complete genome sequence of the filamentous anoxygenic phototrophic bacterium Chloroflexus aurantiacus.</title>
        <authorList>
            <person name="Tang K.H."/>
            <person name="Barry K."/>
            <person name="Chertkov O."/>
            <person name="Dalin E."/>
            <person name="Han C.S."/>
            <person name="Hauser L.J."/>
            <person name="Honchak B.M."/>
            <person name="Karbach L.E."/>
            <person name="Land M.L."/>
            <person name="Lapidus A."/>
            <person name="Larimer F.W."/>
            <person name="Mikhailova N."/>
            <person name="Pitluck S."/>
            <person name="Pierson B.K."/>
            <person name="Blankenship R.E."/>
        </authorList>
    </citation>
    <scope>NUCLEOTIDE SEQUENCE [LARGE SCALE GENOMIC DNA]</scope>
    <source>
        <strain evidence="12">ATCC 29366 / DSM 635 / J-10-fl</strain>
    </source>
</reference>
<keyword evidence="2" id="KW-1003">Cell membrane</keyword>
<dbReference type="Gene3D" id="3.40.50.300">
    <property type="entry name" value="P-loop containing nucleotide triphosphate hydrolases"/>
    <property type="match status" value="1"/>
</dbReference>
<dbReference type="FunFam" id="3.40.50.300:FF:000425">
    <property type="entry name" value="Probable ABC transporter, ATP-binding subunit"/>
    <property type="match status" value="1"/>
</dbReference>
<gene>
    <name evidence="11" type="ordered locus">Caur_0323</name>
</gene>
<dbReference type="PATRIC" id="fig|324602.8.peg.374"/>
<evidence type="ECO:0000256" key="8">
    <source>
        <dbReference type="ARBA" id="ARBA00023136"/>
    </source>
</evidence>
<dbReference type="InterPro" id="IPR003439">
    <property type="entry name" value="ABC_transporter-like_ATP-bd"/>
</dbReference>
<dbReference type="PROSITE" id="PS00211">
    <property type="entry name" value="ABC_TRANSPORTER_1"/>
    <property type="match status" value="1"/>
</dbReference>
<proteinExistence type="predicted"/>
<dbReference type="GO" id="GO:0016887">
    <property type="term" value="F:ATP hydrolysis activity"/>
    <property type="evidence" value="ECO:0007669"/>
    <property type="project" value="InterPro"/>
</dbReference>
<dbReference type="InterPro" id="IPR013611">
    <property type="entry name" value="Transp-assoc_OB_typ2"/>
</dbReference>
<evidence type="ECO:0000256" key="2">
    <source>
        <dbReference type="ARBA" id="ARBA00022475"/>
    </source>
</evidence>
<dbReference type="PANTHER" id="PTHR42781:SF4">
    <property type="entry name" value="SPERMIDINE_PUTRESCINE IMPORT ATP-BINDING PROTEIN POTA"/>
    <property type="match status" value="1"/>
</dbReference>
<dbReference type="EMBL" id="CP000909">
    <property type="protein sequence ID" value="ABY33574.1"/>
    <property type="molecule type" value="Genomic_DNA"/>
</dbReference>
<dbReference type="InParanoid" id="A9WD05"/>
<dbReference type="EC" id="7.6.2.9" evidence="9"/>
<evidence type="ECO:0000256" key="5">
    <source>
        <dbReference type="ARBA" id="ARBA00022840"/>
    </source>
</evidence>
<dbReference type="PROSITE" id="PS50893">
    <property type="entry name" value="ABC_TRANSPORTER_2"/>
    <property type="match status" value="1"/>
</dbReference>
<dbReference type="Proteomes" id="UP000002008">
    <property type="component" value="Chromosome"/>
</dbReference>
<dbReference type="AlphaFoldDB" id="A9WD05"/>
<sequence>MNFSAEPALQLQNVTRRYGKVVAVNNVSLAAAQGECLVIVGPSGCGKTTLLRLIAGLDVQDEGSIKIQNRIVSGKGVFVPPEKRRVGLVFQDYALFPHMTIARNVAFGLHGRSKADVQRRVYEMLEMVHLAHMADRYPHELSGGERQRVALARALAPQPDILLLDEPFSSLDAGLRTAMREQLQSLLKEINITTFFVTHDQEEALLLGNRVAVVNQGRIEQIGTPEQVFHQPATHFVAEFFGYTVFISGRATADGLETELGFLPQRLSLDSGAEVNILVRPDDLTVYPDETGQAYIARTGFQGMHCMYQIALPSGRTIYSLMPHTRIYAPGTRVRVELHPGHDLVCFRNGRAVTDVGRGEGVEEIENRR</sequence>
<dbReference type="EnsemblBacteria" id="ABY33574">
    <property type="protein sequence ID" value="ABY33574"/>
    <property type="gene ID" value="Caur_0323"/>
</dbReference>
<keyword evidence="4" id="KW-0547">Nucleotide-binding</keyword>
<name>A9WD05_CHLAA</name>
<keyword evidence="1" id="KW-0813">Transport</keyword>
<evidence type="ECO:0000256" key="6">
    <source>
        <dbReference type="ARBA" id="ARBA00023004"/>
    </source>
</evidence>
<dbReference type="eggNOG" id="COG3842">
    <property type="taxonomic scope" value="Bacteria"/>
</dbReference>
<evidence type="ECO:0000256" key="3">
    <source>
        <dbReference type="ARBA" id="ARBA00022496"/>
    </source>
</evidence>
<dbReference type="InterPro" id="IPR015853">
    <property type="entry name" value="ABC_transpr_FbpC"/>
</dbReference>
<dbReference type="SUPFAM" id="SSF50331">
    <property type="entry name" value="MOP-like"/>
    <property type="match status" value="1"/>
</dbReference>